<dbReference type="PANTHER" id="PTHR43081:SF19">
    <property type="entry name" value="PH-SENSITIVE ADENYLATE CYCLASE RV1264"/>
    <property type="match status" value="1"/>
</dbReference>
<dbReference type="InterPro" id="IPR050697">
    <property type="entry name" value="Adenylyl/Guanylyl_Cyclase_3/4"/>
</dbReference>
<dbReference type="OrthoDB" id="9801841at2"/>
<dbReference type="CDD" id="cd07302">
    <property type="entry name" value="CHD"/>
    <property type="match status" value="1"/>
</dbReference>
<dbReference type="Proteomes" id="UP000325517">
    <property type="component" value="Chromosome"/>
</dbReference>
<dbReference type="GO" id="GO:0006171">
    <property type="term" value="P:cAMP biosynthetic process"/>
    <property type="evidence" value="ECO:0007669"/>
    <property type="project" value="TreeGrafter"/>
</dbReference>
<dbReference type="PROSITE" id="PS50125">
    <property type="entry name" value="GUANYLATE_CYCLASE_2"/>
    <property type="match status" value="1"/>
</dbReference>
<sequence>MQKTIHFQDERIFHIPVEEMWTLLADTNHLNNFIGLFPVQFAPFSYNDGKLIRQAKATALGGVKIAWKEHTFEWERNHYYSIERVYTNGPIERALWHVILEPREEQETLLILKGEFICRNLIGKLSLKNIIIPQLKKTFQYVLEFEKNGTVDFPRPQTKQSIIVEENRLSILAVKLDGIFLNQEMSAQLMHTIRTYNEDEITSMKPYQWAETYHYNRKETVELFLLATKLGILDQEWSLMCPNCRVPKGQTSSLKHLDSTVHCDLCGVDYELNFDRYIEMRFSVNPSIRKTKRELFCVNGPMNSPHVLAQFRILPNTTKNLKIPIWGREVRLRVLKYNHLLEVSTYKTEEEVCITYRESGFTQSLVSGSSNIQIGNKTDEEIVLVIEEVEWDRFALTAREVTSLQLFRDLFAAEVLSPDQQIGVSNIAVLFTDLKGSTRLYESIGDALAYADVKKHFDYLKQHIQQNGGAVIKTIGDSVMATFTETKDAWNAAVSIQQHIQEINKQLSQDILVKIGFHSGPVIAVNANEILDYFGRTVNMAARIQQESQGNDIVMSKEVYEDLLLDTNFRVMNSSLKIETFKKHLQGLEEDSSLIRVIIDS</sequence>
<dbReference type="InterPro" id="IPR001054">
    <property type="entry name" value="A/G_cyclase"/>
</dbReference>
<accession>A0A5J6SIJ8</accession>
<dbReference type="KEGG" id="psyo:PB01_02575"/>
<organism evidence="3 4">
    <name type="scientific">Psychrobacillus glaciei</name>
    <dbReference type="NCBI Taxonomy" id="2283160"/>
    <lineage>
        <taxon>Bacteria</taxon>
        <taxon>Bacillati</taxon>
        <taxon>Bacillota</taxon>
        <taxon>Bacilli</taxon>
        <taxon>Bacillales</taxon>
        <taxon>Bacillaceae</taxon>
        <taxon>Psychrobacillus</taxon>
    </lineage>
</organism>
<evidence type="ECO:0000256" key="1">
    <source>
        <dbReference type="ARBA" id="ARBA00005381"/>
    </source>
</evidence>
<dbReference type="InterPro" id="IPR045983">
    <property type="entry name" value="GUC-dom-containing_N"/>
</dbReference>
<dbReference type="EMBL" id="CP031223">
    <property type="protein sequence ID" value="QFF97786.1"/>
    <property type="molecule type" value="Genomic_DNA"/>
</dbReference>
<evidence type="ECO:0000259" key="2">
    <source>
        <dbReference type="PROSITE" id="PS50125"/>
    </source>
</evidence>
<proteinExistence type="inferred from homology"/>
<dbReference type="SUPFAM" id="SSF55073">
    <property type="entry name" value="Nucleotide cyclase"/>
    <property type="match status" value="1"/>
</dbReference>
<dbReference type="GO" id="GO:0004016">
    <property type="term" value="F:adenylate cyclase activity"/>
    <property type="evidence" value="ECO:0007669"/>
    <property type="project" value="UniProtKB-ARBA"/>
</dbReference>
<dbReference type="SMART" id="SM00044">
    <property type="entry name" value="CYCc"/>
    <property type="match status" value="1"/>
</dbReference>
<comment type="similarity">
    <text evidence="1">Belongs to the adenylyl cyclase class-3 family.</text>
</comment>
<dbReference type="SUPFAM" id="SSF55961">
    <property type="entry name" value="Bet v1-like"/>
    <property type="match status" value="1"/>
</dbReference>
<dbReference type="InterPro" id="IPR029787">
    <property type="entry name" value="Nucleotide_cyclase"/>
</dbReference>
<dbReference type="GO" id="GO:0035556">
    <property type="term" value="P:intracellular signal transduction"/>
    <property type="evidence" value="ECO:0007669"/>
    <property type="project" value="InterPro"/>
</dbReference>
<dbReference type="AlphaFoldDB" id="A0A5J6SIJ8"/>
<evidence type="ECO:0000313" key="3">
    <source>
        <dbReference type="EMBL" id="QFF97786.1"/>
    </source>
</evidence>
<dbReference type="Pfam" id="PF00211">
    <property type="entry name" value="Guanylate_cyc"/>
    <property type="match status" value="1"/>
</dbReference>
<protein>
    <submittedName>
        <fullName evidence="3">Adenylate/guanylate cyclase domain-containing protein</fullName>
    </submittedName>
</protein>
<dbReference type="Pfam" id="PF19363">
    <property type="entry name" value="DUF5939"/>
    <property type="match status" value="1"/>
</dbReference>
<feature type="domain" description="Guanylate cyclase" evidence="2">
    <location>
        <begin position="428"/>
        <end position="545"/>
    </location>
</feature>
<gene>
    <name evidence="3" type="ORF">PB01_02575</name>
</gene>
<reference evidence="3 4" key="1">
    <citation type="submission" date="2018-07" db="EMBL/GenBank/DDBJ databases">
        <title>Complete genome sequence of Psychrobacillus sp. PB01, isolated from iceberg, and comparative genome analysis of Psychrobacillus strains.</title>
        <authorList>
            <person name="Lee P.C."/>
        </authorList>
    </citation>
    <scope>NUCLEOTIDE SEQUENCE [LARGE SCALE GENOMIC DNA]</scope>
    <source>
        <strain evidence="3 4">PB01</strain>
    </source>
</reference>
<dbReference type="Gene3D" id="3.30.70.1230">
    <property type="entry name" value="Nucleotide cyclase"/>
    <property type="match status" value="1"/>
</dbReference>
<dbReference type="PANTHER" id="PTHR43081">
    <property type="entry name" value="ADENYLATE CYCLASE, TERMINAL-DIFFERENTIATION SPECIFIC-RELATED"/>
    <property type="match status" value="1"/>
</dbReference>
<evidence type="ECO:0000313" key="4">
    <source>
        <dbReference type="Proteomes" id="UP000325517"/>
    </source>
</evidence>
<name>A0A5J6SIJ8_9BACI</name>
<dbReference type="RefSeq" id="WP_151698730.1">
    <property type="nucleotide sequence ID" value="NZ_CP031223.1"/>
</dbReference>
<keyword evidence="4" id="KW-1185">Reference proteome</keyword>